<dbReference type="GO" id="GO:0005615">
    <property type="term" value="C:extracellular space"/>
    <property type="evidence" value="ECO:0007669"/>
    <property type="project" value="TreeGrafter"/>
</dbReference>
<keyword evidence="12" id="KW-0472">Membrane</keyword>
<dbReference type="GO" id="GO:0030154">
    <property type="term" value="P:cell differentiation"/>
    <property type="evidence" value="ECO:0007669"/>
    <property type="project" value="UniProtKB-KW"/>
</dbReference>
<keyword evidence="5" id="KW-0732">Signal</keyword>
<dbReference type="InterPro" id="IPR029034">
    <property type="entry name" value="Cystine-knot_cytokine"/>
</dbReference>
<dbReference type="PROSITE" id="PS51362">
    <property type="entry name" value="TGF_BETA_2"/>
    <property type="match status" value="1"/>
</dbReference>
<evidence type="ECO:0000256" key="1">
    <source>
        <dbReference type="ARBA" id="ARBA00004613"/>
    </source>
</evidence>
<evidence type="ECO:0000313" key="15">
    <source>
        <dbReference type="Proteomes" id="UP000242188"/>
    </source>
</evidence>
<keyword evidence="3" id="KW-0217">Developmental protein</keyword>
<organism evidence="14 15">
    <name type="scientific">Mizuhopecten yessoensis</name>
    <name type="common">Japanese scallop</name>
    <name type="synonym">Patinopecten yessoensis</name>
    <dbReference type="NCBI Taxonomy" id="6573"/>
    <lineage>
        <taxon>Eukaryota</taxon>
        <taxon>Metazoa</taxon>
        <taxon>Spiralia</taxon>
        <taxon>Lophotrochozoa</taxon>
        <taxon>Mollusca</taxon>
        <taxon>Bivalvia</taxon>
        <taxon>Autobranchia</taxon>
        <taxon>Pteriomorphia</taxon>
        <taxon>Pectinida</taxon>
        <taxon>Pectinoidea</taxon>
        <taxon>Pectinidae</taxon>
        <taxon>Mizuhopecten</taxon>
    </lineage>
</organism>
<evidence type="ECO:0000259" key="13">
    <source>
        <dbReference type="PROSITE" id="PS51362"/>
    </source>
</evidence>
<accession>A0A210Q536</accession>
<feature type="region of interest" description="Disordered" evidence="11">
    <location>
        <begin position="315"/>
        <end position="346"/>
    </location>
</feature>
<feature type="domain" description="TGF-beta family profile" evidence="13">
    <location>
        <begin position="331"/>
        <end position="450"/>
    </location>
</feature>
<dbReference type="InterPro" id="IPR001111">
    <property type="entry name" value="TGF-b_propeptide"/>
</dbReference>
<reference evidence="14 15" key="1">
    <citation type="journal article" date="2017" name="Nat. Ecol. Evol.">
        <title>Scallop genome provides insights into evolution of bilaterian karyotype and development.</title>
        <authorList>
            <person name="Wang S."/>
            <person name="Zhang J."/>
            <person name="Jiao W."/>
            <person name="Li J."/>
            <person name="Xun X."/>
            <person name="Sun Y."/>
            <person name="Guo X."/>
            <person name="Huan P."/>
            <person name="Dong B."/>
            <person name="Zhang L."/>
            <person name="Hu X."/>
            <person name="Sun X."/>
            <person name="Wang J."/>
            <person name="Zhao C."/>
            <person name="Wang Y."/>
            <person name="Wang D."/>
            <person name="Huang X."/>
            <person name="Wang R."/>
            <person name="Lv J."/>
            <person name="Li Y."/>
            <person name="Zhang Z."/>
            <person name="Liu B."/>
            <person name="Lu W."/>
            <person name="Hui Y."/>
            <person name="Liang J."/>
            <person name="Zhou Z."/>
            <person name="Hou R."/>
            <person name="Li X."/>
            <person name="Liu Y."/>
            <person name="Li H."/>
            <person name="Ning X."/>
            <person name="Lin Y."/>
            <person name="Zhao L."/>
            <person name="Xing Q."/>
            <person name="Dou J."/>
            <person name="Li Y."/>
            <person name="Mao J."/>
            <person name="Guo H."/>
            <person name="Dou H."/>
            <person name="Li T."/>
            <person name="Mu C."/>
            <person name="Jiang W."/>
            <person name="Fu Q."/>
            <person name="Fu X."/>
            <person name="Miao Y."/>
            <person name="Liu J."/>
            <person name="Yu Q."/>
            <person name="Li R."/>
            <person name="Liao H."/>
            <person name="Li X."/>
            <person name="Kong Y."/>
            <person name="Jiang Z."/>
            <person name="Chourrout D."/>
            <person name="Li R."/>
            <person name="Bao Z."/>
        </authorList>
    </citation>
    <scope>NUCLEOTIDE SEQUENCE [LARGE SCALE GENOMIC DNA]</scope>
    <source>
        <strain evidence="14 15">PY_sf001</strain>
    </source>
</reference>
<keyword evidence="9" id="KW-0325">Glycoprotein</keyword>
<dbReference type="STRING" id="6573.A0A210Q536"/>
<dbReference type="OrthoDB" id="5987191at2759"/>
<feature type="compositionally biased region" description="Basic residues" evidence="11">
    <location>
        <begin position="321"/>
        <end position="346"/>
    </location>
</feature>
<dbReference type="GO" id="GO:0005125">
    <property type="term" value="F:cytokine activity"/>
    <property type="evidence" value="ECO:0007669"/>
    <property type="project" value="TreeGrafter"/>
</dbReference>
<keyword evidence="7 10" id="KW-0339">Growth factor</keyword>
<evidence type="ECO:0000256" key="3">
    <source>
        <dbReference type="ARBA" id="ARBA00022473"/>
    </source>
</evidence>
<dbReference type="GO" id="GO:0008083">
    <property type="term" value="F:growth factor activity"/>
    <property type="evidence" value="ECO:0007669"/>
    <property type="project" value="UniProtKB-KW"/>
</dbReference>
<dbReference type="PANTHER" id="PTHR11848:SF263">
    <property type="entry name" value="PROTEIN DECAPENTAPLEGIC"/>
    <property type="match status" value="1"/>
</dbReference>
<dbReference type="GO" id="GO:0051240">
    <property type="term" value="P:positive regulation of multicellular organismal process"/>
    <property type="evidence" value="ECO:0007669"/>
    <property type="project" value="UniProtKB-ARBA"/>
</dbReference>
<dbReference type="PROSITE" id="PS00250">
    <property type="entry name" value="TGF_BETA_1"/>
    <property type="match status" value="1"/>
</dbReference>
<evidence type="ECO:0000256" key="5">
    <source>
        <dbReference type="ARBA" id="ARBA00022729"/>
    </source>
</evidence>
<name>A0A210Q536_MIZYE</name>
<dbReference type="Proteomes" id="UP000242188">
    <property type="component" value="Unassembled WGS sequence"/>
</dbReference>
<dbReference type="GO" id="GO:0051094">
    <property type="term" value="P:positive regulation of developmental process"/>
    <property type="evidence" value="ECO:0007669"/>
    <property type="project" value="UniProtKB-ARBA"/>
</dbReference>
<dbReference type="Gene3D" id="2.10.90.10">
    <property type="entry name" value="Cystine-knot cytokines"/>
    <property type="match status" value="1"/>
</dbReference>
<keyword evidence="12" id="KW-1133">Transmembrane helix</keyword>
<evidence type="ECO:0000256" key="7">
    <source>
        <dbReference type="ARBA" id="ARBA00023030"/>
    </source>
</evidence>
<keyword evidence="12" id="KW-0812">Transmembrane</keyword>
<dbReference type="InterPro" id="IPR017948">
    <property type="entry name" value="TGFb_CS"/>
</dbReference>
<dbReference type="FunFam" id="2.10.90.10:FF:000103">
    <property type="entry name" value="Bone morphogenetic protein 16"/>
    <property type="match status" value="1"/>
</dbReference>
<evidence type="ECO:0000256" key="8">
    <source>
        <dbReference type="ARBA" id="ARBA00023157"/>
    </source>
</evidence>
<dbReference type="InterPro" id="IPR015615">
    <property type="entry name" value="TGF-beta-rel"/>
</dbReference>
<comment type="caution">
    <text evidence="14">The sequence shown here is derived from an EMBL/GenBank/DDBJ whole genome shotgun (WGS) entry which is preliminary data.</text>
</comment>
<dbReference type="InterPro" id="IPR001839">
    <property type="entry name" value="TGF-b_C"/>
</dbReference>
<feature type="transmembrane region" description="Helical" evidence="12">
    <location>
        <begin position="33"/>
        <end position="57"/>
    </location>
</feature>
<evidence type="ECO:0000256" key="9">
    <source>
        <dbReference type="ARBA" id="ARBA00023180"/>
    </source>
</evidence>
<evidence type="ECO:0000256" key="12">
    <source>
        <dbReference type="SAM" id="Phobius"/>
    </source>
</evidence>
<comment type="similarity">
    <text evidence="2 10">Belongs to the TGF-beta family.</text>
</comment>
<dbReference type="SMART" id="SM00204">
    <property type="entry name" value="TGFB"/>
    <property type="match status" value="1"/>
</dbReference>
<evidence type="ECO:0000256" key="4">
    <source>
        <dbReference type="ARBA" id="ARBA00022525"/>
    </source>
</evidence>
<dbReference type="SUPFAM" id="SSF57501">
    <property type="entry name" value="Cystine-knot cytokines"/>
    <property type="match status" value="1"/>
</dbReference>
<dbReference type="PANTHER" id="PTHR11848">
    <property type="entry name" value="TGF-BETA FAMILY"/>
    <property type="match status" value="1"/>
</dbReference>
<keyword evidence="4" id="KW-0964">Secreted</keyword>
<keyword evidence="6" id="KW-0221">Differentiation</keyword>
<evidence type="ECO:0000256" key="10">
    <source>
        <dbReference type="RuleBase" id="RU000354"/>
    </source>
</evidence>
<evidence type="ECO:0000256" key="2">
    <source>
        <dbReference type="ARBA" id="ARBA00006656"/>
    </source>
</evidence>
<comment type="subcellular location">
    <subcellularLocation>
        <location evidence="1">Secreted</location>
    </subcellularLocation>
</comment>
<gene>
    <name evidence="14" type="ORF">KP79_PYT10182</name>
</gene>
<keyword evidence="8" id="KW-1015">Disulfide bond</keyword>
<evidence type="ECO:0000313" key="14">
    <source>
        <dbReference type="EMBL" id="OWF43831.1"/>
    </source>
</evidence>
<dbReference type="Gene3D" id="2.60.120.970">
    <property type="match status" value="1"/>
</dbReference>
<dbReference type="Pfam" id="PF00019">
    <property type="entry name" value="TGF_beta"/>
    <property type="match status" value="1"/>
</dbReference>
<protein>
    <submittedName>
        <fullName evidence="14">Bone morphogenetic protein 2</fullName>
    </submittedName>
</protein>
<dbReference type="AlphaFoldDB" id="A0A210Q536"/>
<keyword evidence="15" id="KW-1185">Reference proteome</keyword>
<evidence type="ECO:0000256" key="11">
    <source>
        <dbReference type="SAM" id="MobiDB-lite"/>
    </source>
</evidence>
<dbReference type="EMBL" id="NEDP02004994">
    <property type="protein sequence ID" value="OWF43831.1"/>
    <property type="molecule type" value="Genomic_DNA"/>
</dbReference>
<proteinExistence type="inferred from homology"/>
<dbReference type="Pfam" id="PF00688">
    <property type="entry name" value="TGFb_propeptide"/>
    <property type="match status" value="1"/>
</dbReference>
<evidence type="ECO:0000256" key="6">
    <source>
        <dbReference type="ARBA" id="ARBA00022782"/>
    </source>
</evidence>
<sequence>MLLLSPLGFNREQLYPRLQSTAPRAVPTGVLTLSFLCVFTGIIIMIGGVRTLLLLALSVAVTVQQPADQQNNLFDNKFLDNVDSQQKKEILEAFESSLLNLFSLNARPRPKKDIKIPQYMIDLYKTHTRDPDVLSPNFNIRGKGVGTANTVRSFYHKDAEEHPVQMTGCGKENCVRVWFNVSNIPVEEVLTAAEFRVFFDKDHSAVENSIKKGRLRVEVLQVMRPIKKGQDSITRLLDVKHVSSRKNASWASFDVQPAVLKWKNSPDSNHGLEVRILPYNNHPSKQPIQHVRLRRATTNSEDEWHLQRPLLVTYTDDNRGKSRTKRSSSRKSKRRRPRNRKRRRHKKYCRRKPLYVDFTAVGWTDWIFAPPGYQAYYCQGECEFPFSEHMNATNHAIVQDLVNSIDSKSVPKPCCVPTELSPISLLYVDEYEKVILKSYQDMVVEGCGCR</sequence>